<comment type="similarity">
    <text evidence="1">Belongs to the 'phage' integrase family.</text>
</comment>
<sequence length="398" mass="46649">MQGVPKYTSFGFFELILQKAHIMVIKLKKKKLTSGKYSLYIEYYKGKTRDANGKQIHSREFEYLKQYLYINPKNALEKRENEETLLRAEQILSIRRAEYAQGKYGIKDRSKDKLLFLSYYDKLKEERYESKGNYDNWDAAQNHIESYCKTKNTTFEDIDENFVVGFKKYLNKKAKTKSGTLLSQNSKYTYFNKFKAALRQAFEDGYTNRNYATAVKGFAMGETTREYLTYEELQNLAKAECKHQMLKNAFLFSCLTGLRWSDVNKLTWSEVRDEEEGSRLVFKQKKTAAQEYQYLSDQARSILGDRKQENARVFQGLKYGAHFNAEILRWCMRAGITKHITFHSARHTHAVLLLEHGADIYTVSKILGHKEIRTTQIYAKIVDTKKKEAAYLIPKLEI</sequence>
<keyword evidence="6" id="KW-1185">Reference proteome</keyword>
<proteinExistence type="inferred from homology"/>
<evidence type="ECO:0000256" key="1">
    <source>
        <dbReference type="ARBA" id="ARBA00008857"/>
    </source>
</evidence>
<dbReference type="SUPFAM" id="SSF56349">
    <property type="entry name" value="DNA breaking-rejoining enzymes"/>
    <property type="match status" value="1"/>
</dbReference>
<dbReference type="Pfam" id="PF17293">
    <property type="entry name" value="Arm-DNA-bind_5"/>
    <property type="match status" value="1"/>
</dbReference>
<evidence type="ECO:0000256" key="3">
    <source>
        <dbReference type="ARBA" id="ARBA00023172"/>
    </source>
</evidence>
<dbReference type="Pfam" id="PF00589">
    <property type="entry name" value="Phage_integrase"/>
    <property type="match status" value="1"/>
</dbReference>
<dbReference type="InterPro" id="IPR002104">
    <property type="entry name" value="Integrase_catalytic"/>
</dbReference>
<dbReference type="AlphaFoldDB" id="A3XIR0"/>
<dbReference type="EMBL" id="AANC01000002">
    <property type="protein sequence ID" value="EAQ50558.1"/>
    <property type="molecule type" value="Genomic_DNA"/>
</dbReference>
<dbReference type="PANTHER" id="PTHR30349:SF64">
    <property type="entry name" value="PROPHAGE INTEGRASE INTD-RELATED"/>
    <property type="match status" value="1"/>
</dbReference>
<evidence type="ECO:0000313" key="5">
    <source>
        <dbReference type="EMBL" id="EAQ50558.1"/>
    </source>
</evidence>
<dbReference type="Gene3D" id="1.10.150.130">
    <property type="match status" value="1"/>
</dbReference>
<gene>
    <name evidence="5" type="ORF">MED217_05982</name>
</gene>
<dbReference type="STRING" id="398720.MED217_05982"/>
<dbReference type="eggNOG" id="COG4974">
    <property type="taxonomic scope" value="Bacteria"/>
</dbReference>
<dbReference type="GO" id="GO:0015074">
    <property type="term" value="P:DNA integration"/>
    <property type="evidence" value="ECO:0007669"/>
    <property type="project" value="InterPro"/>
</dbReference>
<dbReference type="InterPro" id="IPR011010">
    <property type="entry name" value="DNA_brk_join_enz"/>
</dbReference>
<dbReference type="HOGENOM" id="CLU_033139_1_0_10"/>
<dbReference type="PANTHER" id="PTHR30349">
    <property type="entry name" value="PHAGE INTEGRASE-RELATED"/>
    <property type="match status" value="1"/>
</dbReference>
<keyword evidence="2" id="KW-0238">DNA-binding</keyword>
<dbReference type="InterPro" id="IPR035386">
    <property type="entry name" value="Arm-DNA-bind_5"/>
</dbReference>
<protein>
    <submittedName>
        <fullName evidence="5">Mobilizable transposon, int protein</fullName>
    </submittedName>
</protein>
<evidence type="ECO:0000313" key="6">
    <source>
        <dbReference type="Proteomes" id="UP000001601"/>
    </source>
</evidence>
<feature type="domain" description="Tyr recombinase" evidence="4">
    <location>
        <begin position="223"/>
        <end position="392"/>
    </location>
</feature>
<evidence type="ECO:0000256" key="2">
    <source>
        <dbReference type="ARBA" id="ARBA00023125"/>
    </source>
</evidence>
<comment type="caution">
    <text evidence="5">The sequence shown here is derived from an EMBL/GenBank/DDBJ whole genome shotgun (WGS) entry which is preliminary data.</text>
</comment>
<organism evidence="5 6">
    <name type="scientific">Leeuwenhoekiella blandensis (strain CECT 7118 / CCUG 51940 / KCTC 22103 / MED217)</name>
    <name type="common">Flavobacterium sp. (strain MED217)</name>
    <dbReference type="NCBI Taxonomy" id="398720"/>
    <lineage>
        <taxon>Bacteria</taxon>
        <taxon>Pseudomonadati</taxon>
        <taxon>Bacteroidota</taxon>
        <taxon>Flavobacteriia</taxon>
        <taxon>Flavobacteriales</taxon>
        <taxon>Flavobacteriaceae</taxon>
        <taxon>Leeuwenhoekiella</taxon>
    </lineage>
</organism>
<dbReference type="InterPro" id="IPR010998">
    <property type="entry name" value="Integrase_recombinase_N"/>
</dbReference>
<dbReference type="PROSITE" id="PS51898">
    <property type="entry name" value="TYR_RECOMBINASE"/>
    <property type="match status" value="1"/>
</dbReference>
<dbReference type="InterPro" id="IPR025269">
    <property type="entry name" value="SAM-like_dom"/>
</dbReference>
<reference evidence="5 6" key="1">
    <citation type="journal article" date="2007" name="Nature">
        <title>Light stimulates growth of proteorhodopsin-containing marine Flavobacteria.</title>
        <authorList>
            <person name="Gomez-Consarnau L."/>
            <person name="Gonzalez J.M."/>
            <person name="Coll-Llado M."/>
            <person name="Gourdon P."/>
            <person name="Pascher T."/>
            <person name="Neutze R."/>
            <person name="Pedros-Alio C."/>
            <person name="Pinhassi J."/>
        </authorList>
    </citation>
    <scope>NUCLEOTIDE SEQUENCE [LARGE SCALE GENOMIC DNA]</scope>
    <source>
        <strain evidence="5 6">MED217</strain>
    </source>
</reference>
<dbReference type="Gene3D" id="1.10.443.10">
    <property type="entry name" value="Intergrase catalytic core"/>
    <property type="match status" value="1"/>
</dbReference>
<dbReference type="CDD" id="cd01185">
    <property type="entry name" value="INTN1_C_like"/>
    <property type="match status" value="1"/>
</dbReference>
<accession>A3XIR0</accession>
<dbReference type="InterPro" id="IPR050090">
    <property type="entry name" value="Tyrosine_recombinase_XerCD"/>
</dbReference>
<keyword evidence="3" id="KW-0233">DNA recombination</keyword>
<dbReference type="GO" id="GO:0003677">
    <property type="term" value="F:DNA binding"/>
    <property type="evidence" value="ECO:0007669"/>
    <property type="project" value="UniProtKB-KW"/>
</dbReference>
<dbReference type="GO" id="GO:0006310">
    <property type="term" value="P:DNA recombination"/>
    <property type="evidence" value="ECO:0007669"/>
    <property type="project" value="UniProtKB-KW"/>
</dbReference>
<name>A3XIR0_LEEBM</name>
<dbReference type="InterPro" id="IPR013762">
    <property type="entry name" value="Integrase-like_cat_sf"/>
</dbReference>
<dbReference type="Proteomes" id="UP000001601">
    <property type="component" value="Unassembled WGS sequence"/>
</dbReference>
<evidence type="ECO:0000259" key="4">
    <source>
        <dbReference type="PROSITE" id="PS51898"/>
    </source>
</evidence>
<dbReference type="Pfam" id="PF13102">
    <property type="entry name" value="Phage_int_SAM_5"/>
    <property type="match status" value="1"/>
</dbReference>